<proteinExistence type="predicted"/>
<gene>
    <name evidence="1" type="ORF">SAMN05216188_10635</name>
</gene>
<evidence type="ECO:0000313" key="1">
    <source>
        <dbReference type="EMBL" id="SEQ87404.1"/>
    </source>
</evidence>
<dbReference type="RefSeq" id="WP_177221115.1">
    <property type="nucleotide sequence ID" value="NZ_FOFR01000006.1"/>
</dbReference>
<evidence type="ECO:0000313" key="2">
    <source>
        <dbReference type="Proteomes" id="UP000199352"/>
    </source>
</evidence>
<keyword evidence="2" id="KW-1185">Reference proteome</keyword>
<protein>
    <submittedName>
        <fullName evidence="1">Uncharacterized protein</fullName>
    </submittedName>
</protein>
<organism evidence="1 2">
    <name type="scientific">Lentzea xinjiangensis</name>
    <dbReference type="NCBI Taxonomy" id="402600"/>
    <lineage>
        <taxon>Bacteria</taxon>
        <taxon>Bacillati</taxon>
        <taxon>Actinomycetota</taxon>
        <taxon>Actinomycetes</taxon>
        <taxon>Pseudonocardiales</taxon>
        <taxon>Pseudonocardiaceae</taxon>
        <taxon>Lentzea</taxon>
    </lineage>
</organism>
<dbReference type="STRING" id="402600.SAMN05216188_10635"/>
<dbReference type="EMBL" id="FOFR01000006">
    <property type="protein sequence ID" value="SEQ87404.1"/>
    <property type="molecule type" value="Genomic_DNA"/>
</dbReference>
<name>A0A1H9JKI1_9PSEU</name>
<dbReference type="Proteomes" id="UP000199352">
    <property type="component" value="Unassembled WGS sequence"/>
</dbReference>
<reference evidence="2" key="1">
    <citation type="submission" date="2016-10" db="EMBL/GenBank/DDBJ databases">
        <authorList>
            <person name="Varghese N."/>
            <person name="Submissions S."/>
        </authorList>
    </citation>
    <scope>NUCLEOTIDE SEQUENCE [LARGE SCALE GENOMIC DNA]</scope>
    <source>
        <strain evidence="2">CGMCC 4.3525</strain>
    </source>
</reference>
<dbReference type="AlphaFoldDB" id="A0A1H9JKI1"/>
<sequence length="69" mass="7298">MAAEDTDNLRRAVSAMLKPHKVFLHGRSWAAAAEAVPRLSGRRWAQVPATRTGLGGQAGNLPVATHLVG</sequence>
<accession>A0A1H9JKI1</accession>